<reference evidence="1" key="1">
    <citation type="submission" date="2021-03" db="EMBL/GenBank/DDBJ databases">
        <authorList>
            <person name="Bekaert M."/>
        </authorList>
    </citation>
    <scope>NUCLEOTIDE SEQUENCE</scope>
</reference>
<name>A0A8S3V0Y7_MYTED</name>
<dbReference type="Proteomes" id="UP000683360">
    <property type="component" value="Unassembled WGS sequence"/>
</dbReference>
<gene>
    <name evidence="1" type="ORF">MEDL_59908</name>
</gene>
<accession>A0A8S3V0Y7</accession>
<dbReference type="AlphaFoldDB" id="A0A8S3V0Y7"/>
<comment type="caution">
    <text evidence="1">The sequence shown here is derived from an EMBL/GenBank/DDBJ whole genome shotgun (WGS) entry which is preliminary data.</text>
</comment>
<organism evidence="1 2">
    <name type="scientific">Mytilus edulis</name>
    <name type="common">Blue mussel</name>
    <dbReference type="NCBI Taxonomy" id="6550"/>
    <lineage>
        <taxon>Eukaryota</taxon>
        <taxon>Metazoa</taxon>
        <taxon>Spiralia</taxon>
        <taxon>Lophotrochozoa</taxon>
        <taxon>Mollusca</taxon>
        <taxon>Bivalvia</taxon>
        <taxon>Autobranchia</taxon>
        <taxon>Pteriomorphia</taxon>
        <taxon>Mytilida</taxon>
        <taxon>Mytiloidea</taxon>
        <taxon>Mytilidae</taxon>
        <taxon>Mytilinae</taxon>
        <taxon>Mytilus</taxon>
    </lineage>
</organism>
<evidence type="ECO:0000313" key="1">
    <source>
        <dbReference type="EMBL" id="CAG2248050.1"/>
    </source>
</evidence>
<evidence type="ECO:0000313" key="2">
    <source>
        <dbReference type="Proteomes" id="UP000683360"/>
    </source>
</evidence>
<proteinExistence type="predicted"/>
<keyword evidence="2" id="KW-1185">Reference proteome</keyword>
<sequence length="173" mass="19838">MPSGPWAVDALRTYEIVTDLQGSYWTVDTSGLTEVLWIMEYPQDWTGVVTGLGSYWTVGTLQDLQRTGQRYPQDLQTIPSGLTEWYWTVDTLTELDCTLWEVVTGLWVPLRTYRSSYWTVDTLRTYRGSLLDCKIPSGLTEVVYWTVDTLRTFRSSYWIVDTPPGLTEVVTGL</sequence>
<dbReference type="EMBL" id="CAJPWZ010002921">
    <property type="protein sequence ID" value="CAG2248050.1"/>
    <property type="molecule type" value="Genomic_DNA"/>
</dbReference>
<protein>
    <submittedName>
        <fullName evidence="1">Uncharacterized protein</fullName>
    </submittedName>
</protein>